<gene>
    <name evidence="1" type="ORF">CKA38_06810</name>
</gene>
<dbReference type="InterPro" id="IPR036390">
    <property type="entry name" value="WH_DNA-bd_sf"/>
</dbReference>
<dbReference type="PANTHER" id="PTHR33202:SF7">
    <property type="entry name" value="FERRIC UPTAKE REGULATION PROTEIN"/>
    <property type="match status" value="1"/>
</dbReference>
<dbReference type="Proteomes" id="UP000244896">
    <property type="component" value="Chromosome"/>
</dbReference>
<dbReference type="KEGG" id="elut:CKA38_06810"/>
<organism evidence="1 2">
    <name type="scientific">Ereboglobus luteus</name>
    <dbReference type="NCBI Taxonomy" id="1796921"/>
    <lineage>
        <taxon>Bacteria</taxon>
        <taxon>Pseudomonadati</taxon>
        <taxon>Verrucomicrobiota</taxon>
        <taxon>Opitutia</taxon>
        <taxon>Opitutales</taxon>
        <taxon>Opitutaceae</taxon>
        <taxon>Ereboglobus</taxon>
    </lineage>
</organism>
<dbReference type="Gene3D" id="1.10.10.10">
    <property type="entry name" value="Winged helix-like DNA-binding domain superfamily/Winged helix DNA-binding domain"/>
    <property type="match status" value="1"/>
</dbReference>
<evidence type="ECO:0008006" key="3">
    <source>
        <dbReference type="Google" id="ProtNLM"/>
    </source>
</evidence>
<reference evidence="1 2" key="1">
    <citation type="journal article" date="2018" name="Syst. Appl. Microbiol.">
        <title>Ereboglobus luteus gen. nov. sp. nov. from cockroach guts, and new insights into the oxygen relationship of the genera Opitutus and Didymococcus (Verrucomicrobia: Opitutaceae).</title>
        <authorList>
            <person name="Tegtmeier D."/>
            <person name="Belitz A."/>
            <person name="Radek R."/>
            <person name="Heimerl T."/>
            <person name="Brune A."/>
        </authorList>
    </citation>
    <scope>NUCLEOTIDE SEQUENCE [LARGE SCALE GENOMIC DNA]</scope>
    <source>
        <strain evidence="1 2">Ho45</strain>
    </source>
</reference>
<dbReference type="Pfam" id="PF01475">
    <property type="entry name" value="FUR"/>
    <property type="match status" value="1"/>
</dbReference>
<dbReference type="GO" id="GO:1900376">
    <property type="term" value="P:regulation of secondary metabolite biosynthetic process"/>
    <property type="evidence" value="ECO:0007669"/>
    <property type="project" value="TreeGrafter"/>
</dbReference>
<dbReference type="PANTHER" id="PTHR33202">
    <property type="entry name" value="ZINC UPTAKE REGULATION PROTEIN"/>
    <property type="match status" value="1"/>
</dbReference>
<dbReference type="EMBL" id="CP023004">
    <property type="protein sequence ID" value="AWI08995.1"/>
    <property type="molecule type" value="Genomic_DNA"/>
</dbReference>
<dbReference type="SUPFAM" id="SSF46785">
    <property type="entry name" value="Winged helix' DNA-binding domain"/>
    <property type="match status" value="1"/>
</dbReference>
<dbReference type="GO" id="GO:0045892">
    <property type="term" value="P:negative regulation of DNA-templated transcription"/>
    <property type="evidence" value="ECO:0007669"/>
    <property type="project" value="TreeGrafter"/>
</dbReference>
<proteinExistence type="predicted"/>
<dbReference type="GO" id="GO:0003700">
    <property type="term" value="F:DNA-binding transcription factor activity"/>
    <property type="evidence" value="ECO:0007669"/>
    <property type="project" value="InterPro"/>
</dbReference>
<dbReference type="GO" id="GO:0000976">
    <property type="term" value="F:transcription cis-regulatory region binding"/>
    <property type="evidence" value="ECO:0007669"/>
    <property type="project" value="TreeGrafter"/>
</dbReference>
<dbReference type="InterPro" id="IPR002481">
    <property type="entry name" value="FUR"/>
</dbReference>
<dbReference type="AlphaFoldDB" id="A0A2U8E2H5"/>
<accession>A0A2U8E2H5</accession>
<dbReference type="InterPro" id="IPR036388">
    <property type="entry name" value="WH-like_DNA-bd_sf"/>
</dbReference>
<protein>
    <recommendedName>
        <fullName evidence="3">Fur family transcriptional regulator</fullName>
    </recommendedName>
</protein>
<sequence>MIASTQTNHPLAIAQPSQTSKTSIEYACARLKEAGLRITQPRISILNSLINRSVPASIEQIHADLPPDTCDLVTVYRCLAVFQEIGLVRLTYFHNGASAYQLTLTSDTVPPYHVIFKKDNEVQELDAESAAELRAVITKIEDKLRESGHGKVSHIVEFFVDNMPREDILPARRNMQENVQDMIARGTYNVQV</sequence>
<dbReference type="RefSeq" id="WP_108824808.1">
    <property type="nucleotide sequence ID" value="NZ_CP023004.1"/>
</dbReference>
<dbReference type="GO" id="GO:0008270">
    <property type="term" value="F:zinc ion binding"/>
    <property type="evidence" value="ECO:0007669"/>
    <property type="project" value="TreeGrafter"/>
</dbReference>
<dbReference type="OrthoDB" id="8659436at2"/>
<evidence type="ECO:0000313" key="2">
    <source>
        <dbReference type="Proteomes" id="UP000244896"/>
    </source>
</evidence>
<keyword evidence="2" id="KW-1185">Reference proteome</keyword>
<name>A0A2U8E2H5_9BACT</name>
<evidence type="ECO:0000313" key="1">
    <source>
        <dbReference type="EMBL" id="AWI08995.1"/>
    </source>
</evidence>